<name>U1R752_9ACTO</name>
<proteinExistence type="predicted"/>
<feature type="region of interest" description="Disordered" evidence="1">
    <location>
        <begin position="1"/>
        <end position="21"/>
    </location>
</feature>
<keyword evidence="2" id="KW-0812">Transmembrane</keyword>
<evidence type="ECO:0000256" key="2">
    <source>
        <dbReference type="SAM" id="Phobius"/>
    </source>
</evidence>
<organism evidence="3 4">
    <name type="scientific">Actinomyces graevenitzii F0530</name>
    <dbReference type="NCBI Taxonomy" id="1321817"/>
    <lineage>
        <taxon>Bacteria</taxon>
        <taxon>Bacillati</taxon>
        <taxon>Actinomycetota</taxon>
        <taxon>Actinomycetes</taxon>
        <taxon>Actinomycetales</taxon>
        <taxon>Actinomycetaceae</taxon>
        <taxon>Actinomyces</taxon>
    </lineage>
</organism>
<reference evidence="3 4" key="1">
    <citation type="submission" date="2013-08" db="EMBL/GenBank/DDBJ databases">
        <authorList>
            <person name="Weinstock G."/>
            <person name="Sodergren E."/>
            <person name="Wylie T."/>
            <person name="Fulton L."/>
            <person name="Fulton R."/>
            <person name="Fronick C."/>
            <person name="O'Laughlin M."/>
            <person name="Godfrey J."/>
            <person name="Miner T."/>
            <person name="Herter B."/>
            <person name="Appelbaum E."/>
            <person name="Cordes M."/>
            <person name="Lek S."/>
            <person name="Wollam A."/>
            <person name="Pepin K.H."/>
            <person name="Palsikar V.B."/>
            <person name="Mitreva M."/>
            <person name="Wilson R.K."/>
        </authorList>
    </citation>
    <scope>NUCLEOTIDE SEQUENCE [LARGE SCALE GENOMIC DNA]</scope>
    <source>
        <strain evidence="3 4">F0530</strain>
    </source>
</reference>
<evidence type="ECO:0000313" key="3">
    <source>
        <dbReference type="EMBL" id="ERH14327.1"/>
    </source>
</evidence>
<dbReference type="Proteomes" id="UP000016481">
    <property type="component" value="Unassembled WGS sequence"/>
</dbReference>
<comment type="caution">
    <text evidence="3">The sequence shown here is derived from an EMBL/GenBank/DDBJ whole genome shotgun (WGS) entry which is preliminary data.</text>
</comment>
<keyword evidence="2" id="KW-0472">Membrane</keyword>
<accession>U1R752</accession>
<dbReference type="EMBL" id="AWSC01000071">
    <property type="protein sequence ID" value="ERH14327.1"/>
    <property type="molecule type" value="Genomic_DNA"/>
</dbReference>
<evidence type="ECO:0000256" key="1">
    <source>
        <dbReference type="SAM" id="MobiDB-lite"/>
    </source>
</evidence>
<evidence type="ECO:0000313" key="4">
    <source>
        <dbReference type="Proteomes" id="UP000016481"/>
    </source>
</evidence>
<dbReference type="AlphaFoldDB" id="U1R752"/>
<dbReference type="PATRIC" id="fig|1321817.3.peg.1628"/>
<keyword evidence="2" id="KW-1133">Transmembrane helix</keyword>
<sequence length="47" mass="4877">MGSLSGKSKTGQGKRKARKKSVDIATVTALIQALVALIVALTPLLKN</sequence>
<gene>
    <name evidence="3" type="ORF">HMPREF1978_01841</name>
</gene>
<protein>
    <submittedName>
        <fullName evidence="3">Uncharacterized protein</fullName>
    </submittedName>
</protein>
<feature type="transmembrane region" description="Helical" evidence="2">
    <location>
        <begin position="21"/>
        <end position="45"/>
    </location>
</feature>
<feature type="compositionally biased region" description="Polar residues" evidence="1">
    <location>
        <begin position="1"/>
        <end position="11"/>
    </location>
</feature>
<dbReference type="HOGENOM" id="CLU_216676_0_0_11"/>